<name>A0ACA9NRV4_9GLOM</name>
<protein>
    <submittedName>
        <fullName evidence="1">10638_t:CDS:1</fullName>
    </submittedName>
</protein>
<reference evidence="1" key="1">
    <citation type="submission" date="2021-06" db="EMBL/GenBank/DDBJ databases">
        <authorList>
            <person name="Kallberg Y."/>
            <person name="Tangrot J."/>
            <person name="Rosling A."/>
        </authorList>
    </citation>
    <scope>NUCLEOTIDE SEQUENCE</scope>
    <source>
        <strain evidence="1">IL203A</strain>
    </source>
</reference>
<feature type="non-terminal residue" evidence="1">
    <location>
        <position position="1"/>
    </location>
</feature>
<dbReference type="EMBL" id="CAJVPU010019494">
    <property type="protein sequence ID" value="CAG8671978.1"/>
    <property type="molecule type" value="Genomic_DNA"/>
</dbReference>
<proteinExistence type="predicted"/>
<evidence type="ECO:0000313" key="1">
    <source>
        <dbReference type="EMBL" id="CAG8671978.1"/>
    </source>
</evidence>
<dbReference type="Proteomes" id="UP000789702">
    <property type="component" value="Unassembled WGS sequence"/>
</dbReference>
<evidence type="ECO:0000313" key="2">
    <source>
        <dbReference type="Proteomes" id="UP000789702"/>
    </source>
</evidence>
<sequence length="43" mass="5076">ELMDLNFYDNKEAENNLSLNNQQQIENEESSDIDLEAILNEEF</sequence>
<keyword evidence="2" id="KW-1185">Reference proteome</keyword>
<accession>A0ACA9NRV4</accession>
<gene>
    <name evidence="1" type="ORF">DHETER_LOCUS10225</name>
</gene>
<organism evidence="1 2">
    <name type="scientific">Dentiscutata heterogama</name>
    <dbReference type="NCBI Taxonomy" id="1316150"/>
    <lineage>
        <taxon>Eukaryota</taxon>
        <taxon>Fungi</taxon>
        <taxon>Fungi incertae sedis</taxon>
        <taxon>Mucoromycota</taxon>
        <taxon>Glomeromycotina</taxon>
        <taxon>Glomeromycetes</taxon>
        <taxon>Diversisporales</taxon>
        <taxon>Gigasporaceae</taxon>
        <taxon>Dentiscutata</taxon>
    </lineage>
</organism>
<comment type="caution">
    <text evidence="1">The sequence shown here is derived from an EMBL/GenBank/DDBJ whole genome shotgun (WGS) entry which is preliminary data.</text>
</comment>